<dbReference type="GO" id="GO:0003824">
    <property type="term" value="F:catalytic activity"/>
    <property type="evidence" value="ECO:0007669"/>
    <property type="project" value="InterPro"/>
</dbReference>
<dbReference type="Pfam" id="PF03372">
    <property type="entry name" value="Exo_endo_phos"/>
    <property type="match status" value="1"/>
</dbReference>
<dbReference type="PANTHER" id="PTHR33332">
    <property type="entry name" value="REVERSE TRANSCRIPTASE DOMAIN-CONTAINING PROTEIN"/>
    <property type="match status" value="1"/>
</dbReference>
<dbReference type="PROSITE" id="PS50878">
    <property type="entry name" value="RT_POL"/>
    <property type="match status" value="1"/>
</dbReference>
<organism evidence="3 4">
    <name type="scientific">Cyprinus carpio</name>
    <name type="common">Common carp</name>
    <dbReference type="NCBI Taxonomy" id="7962"/>
    <lineage>
        <taxon>Eukaryota</taxon>
        <taxon>Metazoa</taxon>
        <taxon>Chordata</taxon>
        <taxon>Craniata</taxon>
        <taxon>Vertebrata</taxon>
        <taxon>Euteleostomi</taxon>
        <taxon>Actinopterygii</taxon>
        <taxon>Neopterygii</taxon>
        <taxon>Teleostei</taxon>
        <taxon>Ostariophysi</taxon>
        <taxon>Cypriniformes</taxon>
        <taxon>Cyprinidae</taxon>
        <taxon>Cyprininae</taxon>
        <taxon>Cyprinus</taxon>
    </lineage>
</organism>
<reference evidence="3" key="2">
    <citation type="submission" date="2025-09" db="UniProtKB">
        <authorList>
            <consortium name="Ensembl"/>
        </authorList>
    </citation>
    <scope>IDENTIFICATION</scope>
</reference>
<dbReference type="SUPFAM" id="SSF56672">
    <property type="entry name" value="DNA/RNA polymerases"/>
    <property type="match status" value="1"/>
</dbReference>
<evidence type="ECO:0000313" key="3">
    <source>
        <dbReference type="Ensembl" id="ENSCCRP00010103911.1"/>
    </source>
</evidence>
<dbReference type="SUPFAM" id="SSF56219">
    <property type="entry name" value="DNase I-like"/>
    <property type="match status" value="1"/>
</dbReference>
<accession>A0A8C1RCI3</accession>
<dbReference type="Proteomes" id="UP000694427">
    <property type="component" value="Unplaced"/>
</dbReference>
<proteinExistence type="predicted"/>
<keyword evidence="4" id="KW-1185">Reference proteome</keyword>
<sequence>MIKLGLLNIRSLSTKALFVNNMITDHNLDALCLTETWLKPDDYIILNESTPQDYCYKHEPRPKGKGGGVASIYNNVFRISQRAGFKYNSFEVLVLNITLSRETNVNDKSPVMFVLATVYRPPGHHTDFIKEFADFTSELVLAADKVLIVGDFNIHVDNEKDALGSAFIDILNSIGVRQHVSGPTHCRNHTLDLILSHGIDVDGVEIMQPSDDISDHYLVLCKLHIAKTVNSTSCYKYGRTITSTTKDCFVSNLPDVSQFLSISKTSEQLDDVTETMDSLFSSILNTVAPLRLRKVKENSLTPWCNEHTRTLKRAARKMERSWRKTKLEVFRIAWRESNLSYRKALKTAKSDYFSSLLEENKHNPRYLFNTVAKLTKNKASTSVDISQHHSSNDFMNYFTSKVDTIRDKIVTMQPSATVSHQTVHYRSPEEQFHSFSTIGEEELYKLVKSSKPTTCMLDPIPSKLLKEVLPEVIDPLLTIINSSLLLGYVPKSFKLAVIKPLIKKPQLDPKELVNYRPISNLPFLSKILEKVVSSQLYSFLEKNGICEDFQSGFRPYHSTETALLRVTNDLLLSSDRGCISLLVLLDLSAAFDTIDHTILLHRLEHFVGINGSALAWFKSYLYDRHQFVAVNEEVSYRSQVQYGVPQGSVLGPLLFTLYMLPLGDIIRKHGVSFHCYADDTQLYISSRPGETYQFEKLTECIDDKKNWMTSNFLLLNSEKTEVLIIGPKSSACNDLESCLRLDVCSVNSSSSVRNLGVLFDSNLSLESHVSSICKTAFFHLKNISKLRPMLSMSNAEMLIHAFMTSRLDYCNALLGGCSARLVNKLQLVQNAAARVLTRTRKYDHISPVLSTLHWLPIKHRIDFKILLITYKALNGLAPQYLNELCLFLSYSEVTVATRSSLYPSQRVTAVTRIQYVSSPDGGSAPRKDHYSPKRQWRPGQLEPQRQIPCKDLVSDDHQDKTTGNR</sequence>
<evidence type="ECO:0000256" key="1">
    <source>
        <dbReference type="SAM" id="MobiDB-lite"/>
    </source>
</evidence>
<dbReference type="Gene3D" id="3.60.10.10">
    <property type="entry name" value="Endonuclease/exonuclease/phosphatase"/>
    <property type="match status" value="1"/>
</dbReference>
<feature type="region of interest" description="Disordered" evidence="1">
    <location>
        <begin position="918"/>
        <end position="965"/>
    </location>
</feature>
<dbReference type="AlphaFoldDB" id="A0A8C1RCI3"/>
<dbReference type="InterPro" id="IPR036691">
    <property type="entry name" value="Endo/exonu/phosph_ase_sf"/>
</dbReference>
<evidence type="ECO:0000259" key="2">
    <source>
        <dbReference type="PROSITE" id="PS50878"/>
    </source>
</evidence>
<protein>
    <recommendedName>
        <fullName evidence="2">Reverse transcriptase domain-containing protein</fullName>
    </recommendedName>
</protein>
<dbReference type="InterPro" id="IPR000477">
    <property type="entry name" value="RT_dom"/>
</dbReference>
<evidence type="ECO:0000313" key="4">
    <source>
        <dbReference type="Proteomes" id="UP000694427"/>
    </source>
</evidence>
<dbReference type="Pfam" id="PF00078">
    <property type="entry name" value="RVT_1"/>
    <property type="match status" value="1"/>
</dbReference>
<name>A0A8C1RCI3_CYPCA</name>
<dbReference type="InterPro" id="IPR043502">
    <property type="entry name" value="DNA/RNA_pol_sf"/>
</dbReference>
<feature type="compositionally biased region" description="Basic and acidic residues" evidence="1">
    <location>
        <begin position="952"/>
        <end position="965"/>
    </location>
</feature>
<dbReference type="InterPro" id="IPR005135">
    <property type="entry name" value="Endo/exonuclease/phosphatase"/>
</dbReference>
<feature type="domain" description="Reverse transcriptase" evidence="2">
    <location>
        <begin position="482"/>
        <end position="759"/>
    </location>
</feature>
<dbReference type="Ensembl" id="ENSCCRT00010115463.1">
    <property type="protein sequence ID" value="ENSCCRP00010103911.1"/>
    <property type="gene ID" value="ENSCCRG00010045778.1"/>
</dbReference>
<reference evidence="3" key="1">
    <citation type="submission" date="2025-08" db="UniProtKB">
        <authorList>
            <consortium name="Ensembl"/>
        </authorList>
    </citation>
    <scope>IDENTIFICATION</scope>
</reference>
<dbReference type="CDD" id="cd01650">
    <property type="entry name" value="RT_nLTR_like"/>
    <property type="match status" value="1"/>
</dbReference>